<sequence length="575" mass="62830">MEGPSRWQRFRHAFTSPSAFHEALRLKSSTSILINEDLAPSPPSRQTWTIWNFFAYWWSESWNVSTWSVGASFITLGATIRDALLVVFVANLLSAVVIVLNGRAASRYHIGYPVISRSSFGIYGEYFVVVLRSILGIIWGGVQLYFEGQFISVCLRCIFPGWTKIHNSIPANQYITTQVMVGFFLAFLFTIPFLFIHTSKIQHLFSVKSVIMPAAGLGIVIWATSKNGGVSSGSLESSVAKPSTSVLAWGIISQFNSVMGANSALLVTVPDLARYSRTRNAQLWGQLISLPIGQTLCAAFGVISTSAVLNMYGQAYWNPYDLLNGILDESYSSKARAGVFFASASFAFATLGTSIACNFIPFAADVTCLLPRYINIVRGQLLCLVIAFAIVPWRIVATANGFLNFLGGYSIFQGPVVGIMLVDYFFIRRGNLSLADLFTLSPHGRYYFFHGFNLRAFAAFVVGFLLPLPGFAASFGHDIGDAATHMYALGWVLSFLVGSLAYYVICAAWKVPGHEEVRGMPFEAQVAEAGAFDPTEEVTVGFESGESDASTRSATKEEDGSSGSRKDAHVVEKMA</sequence>
<keyword evidence="4 7" id="KW-1133">Transmembrane helix</keyword>
<evidence type="ECO:0000256" key="2">
    <source>
        <dbReference type="ARBA" id="ARBA00008974"/>
    </source>
</evidence>
<protein>
    <recommendedName>
        <fullName evidence="10">NCS1 nucleoside transporter</fullName>
    </recommendedName>
</protein>
<dbReference type="VEuPathDB" id="FungiDB:PV08_01286"/>
<dbReference type="Gene3D" id="1.10.4160.10">
    <property type="entry name" value="Hydantoin permease"/>
    <property type="match status" value="1"/>
</dbReference>
<feature type="transmembrane region" description="Helical" evidence="7">
    <location>
        <begin position="290"/>
        <end position="317"/>
    </location>
</feature>
<evidence type="ECO:0000256" key="1">
    <source>
        <dbReference type="ARBA" id="ARBA00004141"/>
    </source>
</evidence>
<dbReference type="GeneID" id="27328369"/>
<feature type="transmembrane region" description="Helical" evidence="7">
    <location>
        <begin position="83"/>
        <end position="102"/>
    </location>
</feature>
<evidence type="ECO:0000256" key="7">
    <source>
        <dbReference type="SAM" id="Phobius"/>
    </source>
</evidence>
<evidence type="ECO:0000256" key="6">
    <source>
        <dbReference type="SAM" id="MobiDB-lite"/>
    </source>
</evidence>
<feature type="transmembrane region" description="Helical" evidence="7">
    <location>
        <begin position="337"/>
        <end position="364"/>
    </location>
</feature>
<dbReference type="Pfam" id="PF02133">
    <property type="entry name" value="Transp_cyt_pur"/>
    <property type="match status" value="1"/>
</dbReference>
<name>A0A0D2CAV7_9EURO</name>
<feature type="transmembrane region" description="Helical" evidence="7">
    <location>
        <begin position="402"/>
        <end position="426"/>
    </location>
</feature>
<feature type="region of interest" description="Disordered" evidence="6">
    <location>
        <begin position="539"/>
        <end position="575"/>
    </location>
</feature>
<organism evidence="8 9">
    <name type="scientific">Exophiala spinifera</name>
    <dbReference type="NCBI Taxonomy" id="91928"/>
    <lineage>
        <taxon>Eukaryota</taxon>
        <taxon>Fungi</taxon>
        <taxon>Dikarya</taxon>
        <taxon>Ascomycota</taxon>
        <taxon>Pezizomycotina</taxon>
        <taxon>Eurotiomycetes</taxon>
        <taxon>Chaetothyriomycetidae</taxon>
        <taxon>Chaetothyriales</taxon>
        <taxon>Herpotrichiellaceae</taxon>
        <taxon>Exophiala</taxon>
    </lineage>
</organism>
<dbReference type="Proteomes" id="UP000053328">
    <property type="component" value="Unassembled WGS sequence"/>
</dbReference>
<dbReference type="AlphaFoldDB" id="A0A0D2CAV7"/>
<feature type="transmembrane region" description="Helical" evidence="7">
    <location>
        <begin position="174"/>
        <end position="195"/>
    </location>
</feature>
<feature type="transmembrane region" description="Helical" evidence="7">
    <location>
        <begin position="447"/>
        <end position="468"/>
    </location>
</feature>
<feature type="transmembrane region" description="Helical" evidence="7">
    <location>
        <begin position="123"/>
        <end position="146"/>
    </location>
</feature>
<dbReference type="GO" id="GO:0005886">
    <property type="term" value="C:plasma membrane"/>
    <property type="evidence" value="ECO:0007669"/>
    <property type="project" value="TreeGrafter"/>
</dbReference>
<gene>
    <name evidence="8" type="ORF">PV08_01286</name>
</gene>
<keyword evidence="5 7" id="KW-0472">Membrane</keyword>
<dbReference type="EMBL" id="KN847492">
    <property type="protein sequence ID" value="KIW20709.1"/>
    <property type="molecule type" value="Genomic_DNA"/>
</dbReference>
<dbReference type="PANTHER" id="PTHR30618:SF0">
    <property type="entry name" value="PURINE-URACIL PERMEASE NCS1"/>
    <property type="match status" value="1"/>
</dbReference>
<feature type="transmembrane region" description="Helical" evidence="7">
    <location>
        <begin position="207"/>
        <end position="225"/>
    </location>
</feature>
<dbReference type="OrthoDB" id="2018619at2759"/>
<feature type="compositionally biased region" description="Basic and acidic residues" evidence="6">
    <location>
        <begin position="554"/>
        <end position="575"/>
    </location>
</feature>
<evidence type="ECO:0000256" key="5">
    <source>
        <dbReference type="ARBA" id="ARBA00023136"/>
    </source>
</evidence>
<accession>A0A0D2CAV7</accession>
<dbReference type="RefSeq" id="XP_016240925.1">
    <property type="nucleotide sequence ID" value="XM_016375649.1"/>
</dbReference>
<evidence type="ECO:0000313" key="9">
    <source>
        <dbReference type="Proteomes" id="UP000053328"/>
    </source>
</evidence>
<feature type="transmembrane region" description="Helical" evidence="7">
    <location>
        <begin position="488"/>
        <end position="509"/>
    </location>
</feature>
<keyword evidence="3 7" id="KW-0812">Transmembrane</keyword>
<dbReference type="HOGENOM" id="CLU_021555_2_1_1"/>
<proteinExistence type="inferred from homology"/>
<comment type="similarity">
    <text evidence="2">Belongs to the purine-cytosine permease (2.A.39) family.</text>
</comment>
<evidence type="ECO:0000256" key="4">
    <source>
        <dbReference type="ARBA" id="ARBA00022989"/>
    </source>
</evidence>
<evidence type="ECO:0000256" key="3">
    <source>
        <dbReference type="ARBA" id="ARBA00022692"/>
    </source>
</evidence>
<dbReference type="InterPro" id="IPR045225">
    <property type="entry name" value="Uracil/uridine/allantoin_perm"/>
</dbReference>
<dbReference type="PANTHER" id="PTHR30618">
    <property type="entry name" value="NCS1 FAMILY PURINE/PYRIMIDINE TRANSPORTER"/>
    <property type="match status" value="1"/>
</dbReference>
<evidence type="ECO:0008006" key="10">
    <source>
        <dbReference type="Google" id="ProtNLM"/>
    </source>
</evidence>
<keyword evidence="9" id="KW-1185">Reference proteome</keyword>
<dbReference type="GO" id="GO:0015205">
    <property type="term" value="F:nucleobase transmembrane transporter activity"/>
    <property type="evidence" value="ECO:0007669"/>
    <property type="project" value="TreeGrafter"/>
</dbReference>
<evidence type="ECO:0000313" key="8">
    <source>
        <dbReference type="EMBL" id="KIW20709.1"/>
    </source>
</evidence>
<comment type="subcellular location">
    <subcellularLocation>
        <location evidence="1">Membrane</location>
        <topology evidence="1">Multi-pass membrane protein</topology>
    </subcellularLocation>
</comment>
<dbReference type="CDD" id="cd11482">
    <property type="entry name" value="SLC-NCS1sbd_NRT1-like"/>
    <property type="match status" value="1"/>
</dbReference>
<feature type="transmembrane region" description="Helical" evidence="7">
    <location>
        <begin position="376"/>
        <end position="396"/>
    </location>
</feature>
<feature type="transmembrane region" description="Helical" evidence="7">
    <location>
        <begin position="245"/>
        <end position="269"/>
    </location>
</feature>
<reference evidence="8 9" key="1">
    <citation type="submission" date="2015-01" db="EMBL/GenBank/DDBJ databases">
        <title>The Genome Sequence of Exophiala spinifera CBS89968.</title>
        <authorList>
            <consortium name="The Broad Institute Genomics Platform"/>
            <person name="Cuomo C."/>
            <person name="de Hoog S."/>
            <person name="Gorbushina A."/>
            <person name="Stielow B."/>
            <person name="Teixiera M."/>
            <person name="Abouelleil A."/>
            <person name="Chapman S.B."/>
            <person name="Priest M."/>
            <person name="Young S.K."/>
            <person name="Wortman J."/>
            <person name="Nusbaum C."/>
            <person name="Birren B."/>
        </authorList>
    </citation>
    <scope>NUCLEOTIDE SEQUENCE [LARGE SCALE GENOMIC DNA]</scope>
    <source>
        <strain evidence="8 9">CBS 89968</strain>
    </source>
</reference>
<dbReference type="InterPro" id="IPR001248">
    <property type="entry name" value="Pur-cyt_permease"/>
</dbReference>